<feature type="transmembrane region" description="Helical" evidence="6">
    <location>
        <begin position="181"/>
        <end position="203"/>
    </location>
</feature>
<evidence type="ECO:0000256" key="2">
    <source>
        <dbReference type="ARBA" id="ARBA00022475"/>
    </source>
</evidence>
<dbReference type="InterPro" id="IPR020948">
    <property type="entry name" value="P_starv_induced_PsiE-like"/>
</dbReference>
<dbReference type="InterPro" id="IPR012292">
    <property type="entry name" value="Globin/Proto"/>
</dbReference>
<evidence type="ECO:0000256" key="4">
    <source>
        <dbReference type="ARBA" id="ARBA00022989"/>
    </source>
</evidence>
<keyword evidence="9" id="KW-1185">Reference proteome</keyword>
<evidence type="ECO:0000256" key="1">
    <source>
        <dbReference type="ARBA" id="ARBA00004651"/>
    </source>
</evidence>
<protein>
    <recommendedName>
        <fullName evidence="7">Globin-sensor domain-containing protein</fullName>
    </recommendedName>
</protein>
<dbReference type="PaxDb" id="123214-PERMA_1519"/>
<dbReference type="KEGG" id="pmx:PERMA_1519"/>
<gene>
    <name evidence="8" type="ordered locus">PERMA_1519</name>
</gene>
<dbReference type="InterPro" id="IPR044398">
    <property type="entry name" value="Globin-sensor_dom"/>
</dbReference>
<dbReference type="STRING" id="123214.PERMA_1519"/>
<sequence>MERFEQILKDFDFTERDIKNINYLKPVMEKYKEEFIERFYQFIFRFPETKNFLKDDATVKRHQDKLREWYDDLLSGKYDYAYFLRLYRIGEKHVDIGLPTHYVNASFNFIRRFFIEKINKEFGLSEERNQLVVSIGKLLDINLDILTAAYREEELSRYQVMTKLEKTLFVISKKFSDMLDFTLVGALILVSFFVLGLFIYDIYQLVMGIVPIEKGILMTLGTLLILWAVSELMQEEIKHLKGGGFAIGAFIGVALAAVIRKILIVSLSAEKALELLSYGAIVLSLGVVYWLLAKKNR</sequence>
<dbReference type="GO" id="GO:0019825">
    <property type="term" value="F:oxygen binding"/>
    <property type="evidence" value="ECO:0007669"/>
    <property type="project" value="InterPro"/>
</dbReference>
<feature type="transmembrane region" description="Helical" evidence="6">
    <location>
        <begin position="275"/>
        <end position="292"/>
    </location>
</feature>
<dbReference type="AlphaFoldDB" id="C0QRJ0"/>
<dbReference type="InterPro" id="IPR009050">
    <property type="entry name" value="Globin-like_sf"/>
</dbReference>
<keyword evidence="4 6" id="KW-1133">Transmembrane helix</keyword>
<keyword evidence="5 6" id="KW-0472">Membrane</keyword>
<dbReference type="Proteomes" id="UP000001366">
    <property type="component" value="Chromosome"/>
</dbReference>
<evidence type="ECO:0000313" key="9">
    <source>
        <dbReference type="Proteomes" id="UP000001366"/>
    </source>
</evidence>
<name>C0QRJ0_PERMH</name>
<keyword evidence="2" id="KW-1003">Cell membrane</keyword>
<evidence type="ECO:0000256" key="6">
    <source>
        <dbReference type="SAM" id="Phobius"/>
    </source>
</evidence>
<dbReference type="EMBL" id="CP001230">
    <property type="protein sequence ID" value="ACO04726.1"/>
    <property type="molecule type" value="Genomic_DNA"/>
</dbReference>
<dbReference type="RefSeq" id="WP_012676962.1">
    <property type="nucleotide sequence ID" value="NC_012440.1"/>
</dbReference>
<dbReference type="OrthoDB" id="9774793at2"/>
<dbReference type="Gene3D" id="1.10.490.10">
    <property type="entry name" value="Globins"/>
    <property type="match status" value="1"/>
</dbReference>
<organism evidence="8 9">
    <name type="scientific">Persephonella marina (strain DSM 14350 / EX-H1)</name>
    <dbReference type="NCBI Taxonomy" id="123214"/>
    <lineage>
        <taxon>Bacteria</taxon>
        <taxon>Pseudomonadati</taxon>
        <taxon>Aquificota</taxon>
        <taxon>Aquificia</taxon>
        <taxon>Aquificales</taxon>
        <taxon>Hydrogenothermaceae</taxon>
        <taxon>Persephonella</taxon>
    </lineage>
</organism>
<keyword evidence="3 6" id="KW-0812">Transmembrane</keyword>
<feature type="transmembrane region" description="Helical" evidence="6">
    <location>
        <begin position="245"/>
        <end position="269"/>
    </location>
</feature>
<comment type="subcellular location">
    <subcellularLocation>
        <location evidence="1">Cell membrane</location>
        <topology evidence="1">Multi-pass membrane protein</topology>
    </subcellularLocation>
</comment>
<feature type="transmembrane region" description="Helical" evidence="6">
    <location>
        <begin position="215"/>
        <end position="233"/>
    </location>
</feature>
<evidence type="ECO:0000259" key="7">
    <source>
        <dbReference type="Pfam" id="PF11563"/>
    </source>
</evidence>
<dbReference type="eggNOG" id="COG3431">
    <property type="taxonomic scope" value="Bacteria"/>
</dbReference>
<evidence type="ECO:0000256" key="5">
    <source>
        <dbReference type="ARBA" id="ARBA00023136"/>
    </source>
</evidence>
<dbReference type="GO" id="GO:0005886">
    <property type="term" value="C:plasma membrane"/>
    <property type="evidence" value="ECO:0007669"/>
    <property type="project" value="UniProtKB-SubCell"/>
</dbReference>
<dbReference type="CDD" id="cd14761">
    <property type="entry name" value="GS_GsGCS-like"/>
    <property type="match status" value="1"/>
</dbReference>
<dbReference type="Pfam" id="PF06146">
    <property type="entry name" value="PsiE"/>
    <property type="match status" value="1"/>
</dbReference>
<accession>C0QRJ0</accession>
<dbReference type="Pfam" id="PF11563">
    <property type="entry name" value="Protoglobin"/>
    <property type="match status" value="1"/>
</dbReference>
<evidence type="ECO:0000256" key="3">
    <source>
        <dbReference type="ARBA" id="ARBA00022692"/>
    </source>
</evidence>
<dbReference type="HOGENOM" id="CLU_080697_0_0_0"/>
<dbReference type="SUPFAM" id="SSF46458">
    <property type="entry name" value="Globin-like"/>
    <property type="match status" value="1"/>
</dbReference>
<evidence type="ECO:0000313" key="8">
    <source>
        <dbReference type="EMBL" id="ACO04726.1"/>
    </source>
</evidence>
<reference evidence="8 9" key="1">
    <citation type="journal article" date="2009" name="J. Bacteriol.">
        <title>Complete and draft genome sequences of six members of the Aquificales.</title>
        <authorList>
            <person name="Reysenbach A.L."/>
            <person name="Hamamura N."/>
            <person name="Podar M."/>
            <person name="Griffiths E."/>
            <person name="Ferreira S."/>
            <person name="Hochstein R."/>
            <person name="Heidelberg J."/>
            <person name="Johnson J."/>
            <person name="Mead D."/>
            <person name="Pohorille A."/>
            <person name="Sarmiento M."/>
            <person name="Schweighofer K."/>
            <person name="Seshadri R."/>
            <person name="Voytek M.A."/>
        </authorList>
    </citation>
    <scope>NUCLEOTIDE SEQUENCE [LARGE SCALE GENOMIC DNA]</scope>
    <source>
        <strain evidence="9">DSM 14350 / EX-H1</strain>
    </source>
</reference>
<proteinExistence type="predicted"/>
<dbReference type="GO" id="GO:0020037">
    <property type="term" value="F:heme binding"/>
    <property type="evidence" value="ECO:0007669"/>
    <property type="project" value="InterPro"/>
</dbReference>
<feature type="domain" description="Globin-sensor" evidence="7">
    <location>
        <begin position="2"/>
        <end position="154"/>
    </location>
</feature>